<evidence type="ECO:0000256" key="1">
    <source>
        <dbReference type="PROSITE-ProRule" id="PRU00267"/>
    </source>
</evidence>
<dbReference type="Pfam" id="PF00505">
    <property type="entry name" value="HMG_box"/>
    <property type="match status" value="1"/>
</dbReference>
<feature type="compositionally biased region" description="Low complexity" evidence="2">
    <location>
        <begin position="1"/>
        <end position="19"/>
    </location>
</feature>
<evidence type="ECO:0000313" key="4">
    <source>
        <dbReference type="EMBL" id="CAH0380321.1"/>
    </source>
</evidence>
<gene>
    <name evidence="4" type="ORF">PECAL_6P19650</name>
</gene>
<proteinExistence type="predicted"/>
<dbReference type="SMART" id="SM00398">
    <property type="entry name" value="HMG"/>
    <property type="match status" value="1"/>
</dbReference>
<dbReference type="EMBL" id="CAKKNE010000006">
    <property type="protein sequence ID" value="CAH0380321.1"/>
    <property type="molecule type" value="Genomic_DNA"/>
</dbReference>
<dbReference type="Proteomes" id="UP000789595">
    <property type="component" value="Unassembled WGS sequence"/>
</dbReference>
<dbReference type="AlphaFoldDB" id="A0A8J2T2F9"/>
<dbReference type="CDD" id="cd00084">
    <property type="entry name" value="HMG-box_SF"/>
    <property type="match status" value="1"/>
</dbReference>
<feature type="region of interest" description="Disordered" evidence="2">
    <location>
        <begin position="444"/>
        <end position="484"/>
    </location>
</feature>
<feature type="compositionally biased region" description="Basic residues" evidence="2">
    <location>
        <begin position="456"/>
        <end position="471"/>
    </location>
</feature>
<evidence type="ECO:0000259" key="3">
    <source>
        <dbReference type="PROSITE" id="PS50118"/>
    </source>
</evidence>
<feature type="region of interest" description="Disordered" evidence="2">
    <location>
        <begin position="378"/>
        <end position="430"/>
    </location>
</feature>
<reference evidence="4" key="1">
    <citation type="submission" date="2021-11" db="EMBL/GenBank/DDBJ databases">
        <authorList>
            <consortium name="Genoscope - CEA"/>
            <person name="William W."/>
        </authorList>
    </citation>
    <scope>NUCLEOTIDE SEQUENCE</scope>
</reference>
<name>A0A8J2T2F9_9STRA</name>
<organism evidence="4 5">
    <name type="scientific">Pelagomonas calceolata</name>
    <dbReference type="NCBI Taxonomy" id="35677"/>
    <lineage>
        <taxon>Eukaryota</taxon>
        <taxon>Sar</taxon>
        <taxon>Stramenopiles</taxon>
        <taxon>Ochrophyta</taxon>
        <taxon>Pelagophyceae</taxon>
        <taxon>Pelagomonadales</taxon>
        <taxon>Pelagomonadaceae</taxon>
        <taxon>Pelagomonas</taxon>
    </lineage>
</organism>
<keyword evidence="1" id="KW-0238">DNA-binding</keyword>
<feature type="region of interest" description="Disordered" evidence="2">
    <location>
        <begin position="1"/>
        <end position="213"/>
    </location>
</feature>
<feature type="domain" description="HMG box" evidence="3">
    <location>
        <begin position="99"/>
        <end position="167"/>
    </location>
</feature>
<sequence length="1274" mass="138694">MAETAPPNTAANGANGSTGDDQNSVISEDSDDAPLSALIVRKPSVEERERGVSLIEERFLADHNNDTPPQQPPHEVTPEDGFAPPLSRAENNTTPPSPGQRFLRPSELFAQDNRAAVRAEHPGDLDRAVRNRLSEMWRSVDDATRKSYVERARKVRERARSESQDDDQPRDPSQPKKKKRSPPPKKKKPPRPPQPKPPSAAAGLGPGQPVCCANDPQRRGVVVKQTAGSWLLVRFARGGETKARPSQLRALRSDEALTEKEKEELAKPFDPVRDVQDAVDADVRVAAADGGFVGNVFIDRDGTERRQFEAYALPGGGVGARCGVCGLDQVLPESAVADGGRGKVVHALKSHCGYYAACSMSASNAHIAALQELVAEPLRRGMPGDAERPQAKPRSGSMKDDDSRPRKRPAAQAATQALTGQGRDRSGSANRCGTCVNCRAKKGRSCLENPDEPETKKKKAVKRSPAQRKKPALQTPFLPAQRGYESDESSTLGWVVDVPAWDADEAARLKEKDAALDEFANDFYQRVYDPSKIAALDVCAEHARPRRADDDACACALNKDADPVKAGGLCKDALDALAKRRNGCNGPGALELRWALGARGALAPKDRERAAALLDDNEGRGLDACPREVAKGLSRPLGDVLAWYYAAREPDDKEGEKDAWLGGRRRQVVDGPQRAHLNLNQLHNVADAKDDIDPLKRRHLDAPTIEEKPLIDEVPSLVEGKARPPPATKFLVGEVDVGQRCWVVGSSAKEVAASRRLDLVQLEHAQGTFVEGTSTSVLLPTLPALPAPSPPSQKAVERRLKCQGGEVLEVGSTTHGCRLWYAPRTFETWRDVAHKLKGLHLASPSFFPTTGTRRDLSAAALAGFGSCAVSAPRCAYREDTRQTDPAAAEELWAAQLAFCAPGEAFASRAFSGDDRIIRSLPEATSNRTRPLILLPLRPGWPRVDTKGRKGVPATRKASSDSEDEPDVDGKRGDASFAARRARVCCIVPPSLAKFRGDLEEEPDEADVLRDGDRLWAKLPRGKGAAPPPRRPRVQSDGEPRTKPVTLDARSVATAAVALGCDPVALERRNRASPGAFSGGQYAHETERSLGHGLLLLGRTGASLRGPCARCRVRGERRGFRCRALRRHDAPECHLPPSGGWKVGSRIRCRWADEEDQRTVTWYYASVTEVVATDGDKATLRVLYDDYAPDDPAGQDLINVPDDDTVTCDPAQPRVKASADDRLRIGKTFVWSRNSPREKREPGRWRITDIFDSLEEGMDLSGNQPVCRVHPTILH</sequence>
<feature type="region of interest" description="Disordered" evidence="2">
    <location>
        <begin position="1017"/>
        <end position="1042"/>
    </location>
</feature>
<feature type="compositionally biased region" description="Basic and acidic residues" evidence="2">
    <location>
        <begin position="43"/>
        <end position="65"/>
    </location>
</feature>
<dbReference type="GO" id="GO:0003677">
    <property type="term" value="F:DNA binding"/>
    <property type="evidence" value="ECO:0007669"/>
    <property type="project" value="UniProtKB-UniRule"/>
</dbReference>
<accession>A0A8J2T2F9</accession>
<dbReference type="SUPFAM" id="SSF47095">
    <property type="entry name" value="HMG-box"/>
    <property type="match status" value="1"/>
</dbReference>
<dbReference type="InterPro" id="IPR036910">
    <property type="entry name" value="HMG_box_dom_sf"/>
</dbReference>
<protein>
    <recommendedName>
        <fullName evidence="3">HMG box domain-containing protein</fullName>
    </recommendedName>
</protein>
<keyword evidence="5" id="KW-1185">Reference proteome</keyword>
<feature type="region of interest" description="Disordered" evidence="2">
    <location>
        <begin position="943"/>
        <end position="972"/>
    </location>
</feature>
<evidence type="ECO:0000313" key="5">
    <source>
        <dbReference type="Proteomes" id="UP000789595"/>
    </source>
</evidence>
<dbReference type="GO" id="GO:0005634">
    <property type="term" value="C:nucleus"/>
    <property type="evidence" value="ECO:0007669"/>
    <property type="project" value="UniProtKB-UniRule"/>
</dbReference>
<dbReference type="Gene3D" id="1.10.30.10">
    <property type="entry name" value="High mobility group box domain"/>
    <property type="match status" value="1"/>
</dbReference>
<dbReference type="PROSITE" id="PS50118">
    <property type="entry name" value="HMG_BOX_2"/>
    <property type="match status" value="1"/>
</dbReference>
<keyword evidence="1" id="KW-0539">Nucleus</keyword>
<feature type="compositionally biased region" description="Basic residues" evidence="2">
    <location>
        <begin position="175"/>
        <end position="190"/>
    </location>
</feature>
<feature type="compositionally biased region" description="Low complexity" evidence="2">
    <location>
        <begin position="410"/>
        <end position="421"/>
    </location>
</feature>
<dbReference type="InterPro" id="IPR009071">
    <property type="entry name" value="HMG_box_dom"/>
</dbReference>
<evidence type="ECO:0000256" key="2">
    <source>
        <dbReference type="SAM" id="MobiDB-lite"/>
    </source>
</evidence>
<comment type="caution">
    <text evidence="4">The sequence shown here is derived from an EMBL/GenBank/DDBJ whole genome shotgun (WGS) entry which is preliminary data.</text>
</comment>
<feature type="DNA-binding region" description="HMG box" evidence="1">
    <location>
        <begin position="99"/>
        <end position="167"/>
    </location>
</feature>
<feature type="compositionally biased region" description="Basic and acidic residues" evidence="2">
    <location>
        <begin position="115"/>
        <end position="174"/>
    </location>
</feature>